<feature type="compositionally biased region" description="Basic and acidic residues" evidence="1">
    <location>
        <begin position="164"/>
        <end position="186"/>
    </location>
</feature>
<feature type="compositionally biased region" description="Polar residues" evidence="1">
    <location>
        <begin position="546"/>
        <end position="558"/>
    </location>
</feature>
<protein>
    <submittedName>
        <fullName evidence="2">Uncharacterized protein</fullName>
    </submittedName>
</protein>
<evidence type="ECO:0000256" key="1">
    <source>
        <dbReference type="SAM" id="MobiDB-lite"/>
    </source>
</evidence>
<comment type="caution">
    <text evidence="2">The sequence shown here is derived from an EMBL/GenBank/DDBJ whole genome shotgun (WGS) entry which is preliminary data.</text>
</comment>
<dbReference type="AlphaFoldDB" id="A0A086KHD5"/>
<feature type="compositionally biased region" description="Basic and acidic residues" evidence="1">
    <location>
        <begin position="193"/>
        <end position="211"/>
    </location>
</feature>
<feature type="region of interest" description="Disordered" evidence="1">
    <location>
        <begin position="774"/>
        <end position="803"/>
    </location>
</feature>
<feature type="compositionally biased region" description="Low complexity" evidence="1">
    <location>
        <begin position="774"/>
        <end position="790"/>
    </location>
</feature>
<dbReference type="VEuPathDB" id="ToxoDB:TGP89_320010"/>
<feature type="compositionally biased region" description="Low complexity" evidence="1">
    <location>
        <begin position="147"/>
        <end position="160"/>
    </location>
</feature>
<feature type="compositionally biased region" description="Polar residues" evidence="1">
    <location>
        <begin position="662"/>
        <end position="676"/>
    </location>
</feature>
<sequence length="964" mass="98231">MRTLVVGDENFSFSVCLAGSPAFPADELDVACGIQEDQVKDEAKPRVQELRDGGSRVHFGVNPAQLRNSFSSGCFDRLILVLPGLAYHGCPPLVGFGSDLFVLRLHLFCFSVLKSSRGVVRPNAEYLLLWPSRLPTASLKEFPEEFPAAGADAPDASGDAEAAEEGKKDAEEKAREEEKGDARETQEAGGEETAARETRAAEEAEEKEGPAAKETLVEGEAEPKTNALEGFPMIDMDRLAKFCSFQRPSNQDFRLSLSRFEAWRPAVHRHESPENGASAALFEGVEEKTAAWLGCLVFHALRLQEDGKKAGGNPEDFNILRVPASVMQHSREVLPHVNELFLFKLFGSKSASLLVSKLSLKYDPRIAGWRGQGLGAQRPPGGSPSGAHPVPGLWRPASAFASRGPGARGPQAPGFRAPARPAGPFYGDVRPLGPGFGGAGDPVDVRATPGYSRPVGGGRPFPGRGADEGYGPPCGSAPRRPGVPSPTFHPGPRASFGGEHQGYGGTVGPGTGGDSAGFPNAQGYGNFSSSGGARLNAGPGVMGHVGQQQSTVGYSQGGVQDPPYSGYGPGSEPSQSVAYERGPAPHAGYQVTPASNQGGMEGGSSGFYQTPTSYSYGYDANEGAPAEDASYSSHAFSGPPSKRWRTGDPAVSSQPAAYGGYRQSSHPSAETENSYSYATPHQQSYAANGAGSAVTQGSSRGAWTGGNVSYGASAAGVETYFGEPSQTGSNHTALNQTGGNVGAGGSRMHDASGYYVQGAAATSGPTYSVNGASCGSSAPPASGARWPPAGVSDSNPGGSARGYDKFYQEQSQAFSPSPSAGTYGSSGASTSYYGASNAAGDAASNMGSYASGGQTGPVRPSEGGYGGPAGPTGNSGYSGSNAGGQTTGYSMGYAASNFGGGNAGAGATSSANPVGAGRTGASGGYASYCSSAYGSASGTGGAGPSSGAPASGSGVKGRYAYGRF</sequence>
<feature type="region of interest" description="Disordered" evidence="1">
    <location>
        <begin position="538"/>
        <end position="606"/>
    </location>
</feature>
<feature type="region of interest" description="Disordered" evidence="1">
    <location>
        <begin position="619"/>
        <end position="676"/>
    </location>
</feature>
<feature type="region of interest" description="Disordered" evidence="1">
    <location>
        <begin position="435"/>
        <end position="523"/>
    </location>
</feature>
<dbReference type="Proteomes" id="UP000028828">
    <property type="component" value="Unassembled WGS sequence"/>
</dbReference>
<organism evidence="2 3">
    <name type="scientific">Toxoplasma gondii p89</name>
    <dbReference type="NCBI Taxonomy" id="943119"/>
    <lineage>
        <taxon>Eukaryota</taxon>
        <taxon>Sar</taxon>
        <taxon>Alveolata</taxon>
        <taxon>Apicomplexa</taxon>
        <taxon>Conoidasida</taxon>
        <taxon>Coccidia</taxon>
        <taxon>Eucoccidiorida</taxon>
        <taxon>Eimeriorina</taxon>
        <taxon>Sarcocystidae</taxon>
        <taxon>Toxoplasma</taxon>
    </lineage>
</organism>
<dbReference type="EMBL" id="AEYI02000901">
    <property type="protein sequence ID" value="KFG43803.1"/>
    <property type="molecule type" value="Genomic_DNA"/>
</dbReference>
<evidence type="ECO:0000313" key="3">
    <source>
        <dbReference type="Proteomes" id="UP000028828"/>
    </source>
</evidence>
<name>A0A086KHD5_TOXGO</name>
<dbReference type="OrthoDB" id="378467at2759"/>
<feature type="compositionally biased region" description="Gly residues" evidence="1">
    <location>
        <begin position="499"/>
        <end position="515"/>
    </location>
</feature>
<reference evidence="2 3" key="1">
    <citation type="submission" date="2014-03" db="EMBL/GenBank/DDBJ databases">
        <authorList>
            <person name="Sibley D."/>
            <person name="Venepally P."/>
            <person name="Karamycheva S."/>
            <person name="Hadjithomas M."/>
            <person name="Khan A."/>
            <person name="Brunk B."/>
            <person name="Roos D."/>
            <person name="Caler E."/>
            <person name="Lorenzi H."/>
        </authorList>
    </citation>
    <scope>NUCLEOTIDE SEQUENCE [LARGE SCALE GENOMIC DNA]</scope>
    <source>
        <strain evidence="3">p89</strain>
    </source>
</reference>
<feature type="region of interest" description="Disordered" evidence="1">
    <location>
        <begin position="723"/>
        <end position="745"/>
    </location>
</feature>
<feature type="compositionally biased region" description="Low complexity" evidence="1">
    <location>
        <begin position="562"/>
        <end position="576"/>
    </location>
</feature>
<feature type="compositionally biased region" description="Polar residues" evidence="1">
    <location>
        <begin position="724"/>
        <end position="738"/>
    </location>
</feature>
<evidence type="ECO:0000313" key="2">
    <source>
        <dbReference type="EMBL" id="KFG43803.1"/>
    </source>
</evidence>
<feature type="compositionally biased region" description="Low complexity" evidence="1">
    <location>
        <begin position="871"/>
        <end position="880"/>
    </location>
</feature>
<proteinExistence type="predicted"/>
<gene>
    <name evidence="2" type="ORF">TGP89_320010</name>
</gene>
<feature type="region of interest" description="Disordered" evidence="1">
    <location>
        <begin position="147"/>
        <end position="224"/>
    </location>
</feature>
<feature type="region of interest" description="Disordered" evidence="1">
    <location>
        <begin position="934"/>
        <end position="964"/>
    </location>
</feature>
<accession>A0A086KHD5</accession>
<feature type="region of interest" description="Disordered" evidence="1">
    <location>
        <begin position="850"/>
        <end position="881"/>
    </location>
</feature>